<feature type="transmembrane region" description="Helical" evidence="7">
    <location>
        <begin position="153"/>
        <end position="173"/>
    </location>
</feature>
<dbReference type="InterPro" id="IPR022791">
    <property type="entry name" value="L-PG_synthase/AglD"/>
</dbReference>
<name>A0ABS2AQQ9_9ACTN</name>
<proteinExistence type="predicted"/>
<feature type="region of interest" description="Disordered" evidence="6">
    <location>
        <begin position="578"/>
        <end position="604"/>
    </location>
</feature>
<accession>A0ABS2AQQ9</accession>
<keyword evidence="5 7" id="KW-0472">Membrane</keyword>
<sequence>MPRRQTRTWARRGAVAALIALFTAELVAGWPALTAAVSHLSAPRPGWLAAAVAAEVVAMAMYGRMQQFLLRSAGLRVPAYRNIAVAYAAHSLNETLPGGPAFSTRFNYQQMRRFGATPAVAAWCIALSGILSTTALALVTAAGALASQQQPRWYGLAGLIATVGLIIAGVRLVTRRPDVVHAPARWSLAVVNRWRRRPAEDGFDRVRGFIGQLGAARLTAGTGTAAAVLAVLNWGLDAVCLWMCLRAVTDDPINATQVLLAFCAGMAAGTITIVPGGLGIIDSALILGLVAGGHDTPAAIAAVVLYRIISFGFIIGAGWITWFLIRRRQSSEIRRRPGSEIRRRPGSEVDRLEDGPAGRAQPGVADSQFAVRAAQGEGAGVALEDDLPGLGRVAGAARLQGQLDSGGGRHAHGGLGDRDDHHPVRGRDGGRHQLQLGRVVPRGAGEVDHAVRGDLHPQVAGVVRDVEQHAGVHVDGRVAELRDVGRHRRAGRARGRRRRAGRRRLERAVGGAAVAGHEGAHTGRGDQDGGERGGGSAVTTAAVAATADLGGGREARGVLQMMRVRVEAVLNVVVRHRGAPGPSRRCHGRSDGRPGPVGRGPARW</sequence>
<dbReference type="PANTHER" id="PTHR39087:SF2">
    <property type="entry name" value="UPF0104 MEMBRANE PROTEIN MJ1595"/>
    <property type="match status" value="1"/>
</dbReference>
<feature type="transmembrane region" description="Helical" evidence="7">
    <location>
        <begin position="46"/>
        <end position="63"/>
    </location>
</feature>
<feature type="compositionally biased region" description="Low complexity" evidence="6">
    <location>
        <begin position="508"/>
        <end position="517"/>
    </location>
</feature>
<feature type="compositionally biased region" description="Basic and acidic residues" evidence="6">
    <location>
        <begin position="518"/>
        <end position="531"/>
    </location>
</feature>
<evidence type="ECO:0000256" key="2">
    <source>
        <dbReference type="ARBA" id="ARBA00022475"/>
    </source>
</evidence>
<dbReference type="Proteomes" id="UP000632138">
    <property type="component" value="Unassembled WGS sequence"/>
</dbReference>
<dbReference type="NCBIfam" id="TIGR00374">
    <property type="entry name" value="flippase-like domain"/>
    <property type="match status" value="1"/>
</dbReference>
<evidence type="ECO:0000256" key="1">
    <source>
        <dbReference type="ARBA" id="ARBA00004651"/>
    </source>
</evidence>
<gene>
    <name evidence="8" type="ORF">JIG36_41930</name>
</gene>
<feature type="compositionally biased region" description="Basic and acidic residues" evidence="6">
    <location>
        <begin position="334"/>
        <end position="356"/>
    </location>
</feature>
<evidence type="ECO:0000256" key="4">
    <source>
        <dbReference type="ARBA" id="ARBA00022989"/>
    </source>
</evidence>
<keyword evidence="4 7" id="KW-1133">Transmembrane helix</keyword>
<dbReference type="Pfam" id="PF03706">
    <property type="entry name" value="LPG_synthase_TM"/>
    <property type="match status" value="1"/>
</dbReference>
<feature type="region of interest" description="Disordered" evidence="6">
    <location>
        <begin position="334"/>
        <end position="365"/>
    </location>
</feature>
<dbReference type="EMBL" id="JAENHP010000023">
    <property type="protein sequence ID" value="MBM2622083.1"/>
    <property type="molecule type" value="Genomic_DNA"/>
</dbReference>
<feature type="compositionally biased region" description="Basic and acidic residues" evidence="6">
    <location>
        <begin position="415"/>
        <end position="431"/>
    </location>
</feature>
<feature type="region of interest" description="Disordered" evidence="6">
    <location>
        <begin position="486"/>
        <end position="537"/>
    </location>
</feature>
<feature type="compositionally biased region" description="Basic residues" evidence="6">
    <location>
        <begin position="486"/>
        <end position="505"/>
    </location>
</feature>
<comment type="subcellular location">
    <subcellularLocation>
        <location evidence="1">Cell membrane</location>
        <topology evidence="1">Multi-pass membrane protein</topology>
    </subcellularLocation>
</comment>
<evidence type="ECO:0000313" key="8">
    <source>
        <dbReference type="EMBL" id="MBM2622083.1"/>
    </source>
</evidence>
<evidence type="ECO:0000256" key="5">
    <source>
        <dbReference type="ARBA" id="ARBA00023136"/>
    </source>
</evidence>
<keyword evidence="3 7" id="KW-0812">Transmembrane</keyword>
<evidence type="ECO:0000256" key="7">
    <source>
        <dbReference type="SAM" id="Phobius"/>
    </source>
</evidence>
<reference evidence="8 9" key="1">
    <citation type="submission" date="2021-01" db="EMBL/GenBank/DDBJ databases">
        <title>Actinoplanes sp. nov. LDG1-06 isolated from lichen.</title>
        <authorList>
            <person name="Saeng-In P."/>
            <person name="Phongsopitanun W."/>
            <person name="Kanchanasin P."/>
            <person name="Yuki M."/>
            <person name="Kudo T."/>
            <person name="Ohkuma M."/>
            <person name="Tanasupawat S."/>
        </authorList>
    </citation>
    <scope>NUCLEOTIDE SEQUENCE [LARGE SCALE GENOMIC DNA]</scope>
    <source>
        <strain evidence="8 9">LDG1-06</strain>
    </source>
</reference>
<keyword evidence="2" id="KW-1003">Cell membrane</keyword>
<organism evidence="8 9">
    <name type="scientific">Paractinoplanes ovalisporus</name>
    <dbReference type="NCBI Taxonomy" id="2810368"/>
    <lineage>
        <taxon>Bacteria</taxon>
        <taxon>Bacillati</taxon>
        <taxon>Actinomycetota</taxon>
        <taxon>Actinomycetes</taxon>
        <taxon>Micromonosporales</taxon>
        <taxon>Micromonosporaceae</taxon>
        <taxon>Paractinoplanes</taxon>
    </lineage>
</organism>
<evidence type="ECO:0000256" key="6">
    <source>
        <dbReference type="SAM" id="MobiDB-lite"/>
    </source>
</evidence>
<dbReference type="RefSeq" id="WP_203382379.1">
    <property type="nucleotide sequence ID" value="NZ_JAENHP010000023.1"/>
</dbReference>
<protein>
    <submittedName>
        <fullName evidence="8">Flippase-like domain-containing protein</fullName>
    </submittedName>
</protein>
<feature type="transmembrane region" description="Helical" evidence="7">
    <location>
        <begin position="120"/>
        <end position="147"/>
    </location>
</feature>
<feature type="transmembrane region" description="Helical" evidence="7">
    <location>
        <begin position="298"/>
        <end position="325"/>
    </location>
</feature>
<comment type="caution">
    <text evidence="8">The sequence shown here is derived from an EMBL/GenBank/DDBJ whole genome shotgun (WGS) entry which is preliminary data.</text>
</comment>
<evidence type="ECO:0000313" key="9">
    <source>
        <dbReference type="Proteomes" id="UP000632138"/>
    </source>
</evidence>
<evidence type="ECO:0000256" key="3">
    <source>
        <dbReference type="ARBA" id="ARBA00022692"/>
    </source>
</evidence>
<feature type="compositionally biased region" description="Low complexity" evidence="6">
    <location>
        <begin position="593"/>
        <end position="604"/>
    </location>
</feature>
<dbReference type="PANTHER" id="PTHR39087">
    <property type="entry name" value="UPF0104 MEMBRANE PROTEIN MJ1595"/>
    <property type="match status" value="1"/>
</dbReference>
<feature type="region of interest" description="Disordered" evidence="6">
    <location>
        <begin position="402"/>
        <end position="432"/>
    </location>
</feature>
<keyword evidence="9" id="KW-1185">Reference proteome</keyword>